<evidence type="ECO:0000256" key="3">
    <source>
        <dbReference type="ARBA" id="ARBA00022989"/>
    </source>
</evidence>
<accession>A0ABW4SIL4</accession>
<keyword evidence="2 5" id="KW-0812">Transmembrane</keyword>
<reference evidence="7" key="1">
    <citation type="journal article" date="2019" name="Int. J. Syst. Evol. Microbiol.">
        <title>The Global Catalogue of Microorganisms (GCM) 10K type strain sequencing project: providing services to taxonomists for standard genome sequencing and annotation.</title>
        <authorList>
            <consortium name="The Broad Institute Genomics Platform"/>
            <consortium name="The Broad Institute Genome Sequencing Center for Infectious Disease"/>
            <person name="Wu L."/>
            <person name="Ma J."/>
        </authorList>
    </citation>
    <scope>NUCLEOTIDE SEQUENCE [LARGE SCALE GENOMIC DNA]</scope>
    <source>
        <strain evidence="7">CGMCC 4.7177</strain>
    </source>
</reference>
<keyword evidence="7" id="KW-1185">Reference proteome</keyword>
<dbReference type="InterPro" id="IPR052527">
    <property type="entry name" value="Metal_cation-efflux_comp"/>
</dbReference>
<dbReference type="GO" id="GO:0008168">
    <property type="term" value="F:methyltransferase activity"/>
    <property type="evidence" value="ECO:0007669"/>
    <property type="project" value="UniProtKB-KW"/>
</dbReference>
<comment type="subcellular location">
    <subcellularLocation>
        <location evidence="1">Membrane</location>
        <topology evidence="1">Multi-pass membrane protein</topology>
    </subcellularLocation>
</comment>
<keyword evidence="3 5" id="KW-1133">Transmembrane helix</keyword>
<feature type="transmembrane region" description="Helical" evidence="5">
    <location>
        <begin position="121"/>
        <end position="147"/>
    </location>
</feature>
<dbReference type="Pfam" id="PF04140">
    <property type="entry name" value="ICMT"/>
    <property type="match status" value="1"/>
</dbReference>
<proteinExistence type="predicted"/>
<sequence length="176" mass="20750">MLFTLLITFVIVQRLFELFVAKRNEKWMLSRGAYEVGALHYPVMVAMHIGFFVTLILEVLILDRPLSSIWIPLLSLFIFAQIIRFWCLFSLGKYWNTKIIILPGADVVRKGPYRFFRHPNYLIVTIELLVLPLIFNAFGTLFIYFILNIWMLSIRIPVEERALREATNYSQLFSLK</sequence>
<dbReference type="PANTHER" id="PTHR43847:SF1">
    <property type="entry name" value="BLL3993 PROTEIN"/>
    <property type="match status" value="1"/>
</dbReference>
<comment type="caution">
    <text evidence="6">The sequence shown here is derived from an EMBL/GenBank/DDBJ whole genome shotgun (WGS) entry which is preliminary data.</text>
</comment>
<dbReference type="RefSeq" id="WP_381537919.1">
    <property type="nucleotide sequence ID" value="NZ_JBHUGI010000027.1"/>
</dbReference>
<feature type="transmembrane region" description="Helical" evidence="5">
    <location>
        <begin position="38"/>
        <end position="62"/>
    </location>
</feature>
<dbReference type="InterPro" id="IPR007269">
    <property type="entry name" value="ICMT_MeTrfase"/>
</dbReference>
<dbReference type="GO" id="GO:0032259">
    <property type="term" value="P:methylation"/>
    <property type="evidence" value="ECO:0007669"/>
    <property type="project" value="UniProtKB-KW"/>
</dbReference>
<protein>
    <submittedName>
        <fullName evidence="6">Isoprenylcysteine carboxyl methyltransferase family protein</fullName>
    </submittedName>
</protein>
<evidence type="ECO:0000256" key="2">
    <source>
        <dbReference type="ARBA" id="ARBA00022692"/>
    </source>
</evidence>
<dbReference type="PANTHER" id="PTHR43847">
    <property type="entry name" value="BLL3993 PROTEIN"/>
    <property type="match status" value="1"/>
</dbReference>
<evidence type="ECO:0000256" key="4">
    <source>
        <dbReference type="ARBA" id="ARBA00023136"/>
    </source>
</evidence>
<evidence type="ECO:0000313" key="6">
    <source>
        <dbReference type="EMBL" id="MFD1928511.1"/>
    </source>
</evidence>
<feature type="transmembrane region" description="Helical" evidence="5">
    <location>
        <begin position="69"/>
        <end position="91"/>
    </location>
</feature>
<evidence type="ECO:0000313" key="7">
    <source>
        <dbReference type="Proteomes" id="UP001597218"/>
    </source>
</evidence>
<organism evidence="6 7">
    <name type="scientific">Sporosarcina siberiensis</name>
    <dbReference type="NCBI Taxonomy" id="1365606"/>
    <lineage>
        <taxon>Bacteria</taxon>
        <taxon>Bacillati</taxon>
        <taxon>Bacillota</taxon>
        <taxon>Bacilli</taxon>
        <taxon>Bacillales</taxon>
        <taxon>Caryophanaceae</taxon>
        <taxon>Sporosarcina</taxon>
    </lineage>
</organism>
<dbReference type="Proteomes" id="UP001597218">
    <property type="component" value="Unassembled WGS sequence"/>
</dbReference>
<dbReference type="Gene3D" id="1.20.120.1630">
    <property type="match status" value="1"/>
</dbReference>
<evidence type="ECO:0000256" key="1">
    <source>
        <dbReference type="ARBA" id="ARBA00004141"/>
    </source>
</evidence>
<evidence type="ECO:0000256" key="5">
    <source>
        <dbReference type="SAM" id="Phobius"/>
    </source>
</evidence>
<keyword evidence="6" id="KW-0489">Methyltransferase</keyword>
<dbReference type="EMBL" id="JBHUGI010000027">
    <property type="protein sequence ID" value="MFD1928511.1"/>
    <property type="molecule type" value="Genomic_DNA"/>
</dbReference>
<keyword evidence="4 5" id="KW-0472">Membrane</keyword>
<gene>
    <name evidence="6" type="ORF">ACFSFY_10660</name>
</gene>
<keyword evidence="6" id="KW-0808">Transferase</keyword>
<name>A0ABW4SIL4_9BACL</name>